<sequence length="235" mass="26337">MKKDLDILAFGAHPDDVEIGMAGTIAKYSKLGKLVGICDLTNAELSSNGTPQIRRNEAEQSSKILGVSERLFLDIPDRGLELNKENIGKIVSVIRRLKPKTIFVPYYVDRHPDHGHCARLVEEAVFSAKIKKFEDPEGLDPHQVRSVYYYMINGFHQPNFVIDITDTIELKISSLKAYKSQFTKETNSIDTPLVNNYIEIVVSREKLFGQGNGVEFAEGFISKQPVLLANDLLGE</sequence>
<protein>
    <submittedName>
        <fullName evidence="2">Bacillithiol biosynthesis deacetylase BshB1</fullName>
    </submittedName>
</protein>
<dbReference type="STRING" id="930152.SAMN05216565_103591"/>
<dbReference type="SUPFAM" id="SSF102588">
    <property type="entry name" value="LmbE-like"/>
    <property type="match status" value="1"/>
</dbReference>
<dbReference type="InterPro" id="IPR024078">
    <property type="entry name" value="LmbE-like_dom_sf"/>
</dbReference>
<dbReference type="NCBIfam" id="TIGR04001">
    <property type="entry name" value="thiol_BshB1"/>
    <property type="match status" value="1"/>
</dbReference>
<keyword evidence="3" id="KW-1185">Reference proteome</keyword>
<proteinExistence type="predicted"/>
<gene>
    <name evidence="2" type="ORF">SAMN05216565_103591</name>
</gene>
<dbReference type="OrthoDB" id="9778719at2"/>
<name>A0A1H0TKJ6_9BACI</name>
<dbReference type="InterPro" id="IPR003737">
    <property type="entry name" value="GlcNAc_PI_deacetylase-related"/>
</dbReference>
<accession>A0A1H0TKJ6</accession>
<dbReference type="InterPro" id="IPR023842">
    <property type="entry name" value="Bacillithiol_biosynth_BshB1"/>
</dbReference>
<dbReference type="EMBL" id="FNJU01000003">
    <property type="protein sequence ID" value="SDP54592.1"/>
    <property type="molecule type" value="Genomic_DNA"/>
</dbReference>
<dbReference type="GO" id="GO:0016811">
    <property type="term" value="F:hydrolase activity, acting on carbon-nitrogen (but not peptide) bonds, in linear amides"/>
    <property type="evidence" value="ECO:0007669"/>
    <property type="project" value="TreeGrafter"/>
</dbReference>
<organism evidence="2 3">
    <name type="scientific">Litchfieldia salsa</name>
    <dbReference type="NCBI Taxonomy" id="930152"/>
    <lineage>
        <taxon>Bacteria</taxon>
        <taxon>Bacillati</taxon>
        <taxon>Bacillota</taxon>
        <taxon>Bacilli</taxon>
        <taxon>Bacillales</taxon>
        <taxon>Bacillaceae</taxon>
        <taxon>Litchfieldia</taxon>
    </lineage>
</organism>
<dbReference type="PANTHER" id="PTHR12993">
    <property type="entry name" value="N-ACETYLGLUCOSAMINYL-PHOSPHATIDYLINOSITOL DE-N-ACETYLASE-RELATED"/>
    <property type="match status" value="1"/>
</dbReference>
<evidence type="ECO:0000313" key="3">
    <source>
        <dbReference type="Proteomes" id="UP000199159"/>
    </source>
</evidence>
<dbReference type="Pfam" id="PF02585">
    <property type="entry name" value="PIG-L"/>
    <property type="match status" value="1"/>
</dbReference>
<dbReference type="PANTHER" id="PTHR12993:SF30">
    <property type="entry name" value="N-ACETYL-ALPHA-D-GLUCOSAMINYL L-MALATE DEACETYLASE 1"/>
    <property type="match status" value="1"/>
</dbReference>
<comment type="cofactor">
    <cofactor evidence="1">
        <name>Zn(2+)</name>
        <dbReference type="ChEBI" id="CHEBI:29105"/>
    </cofactor>
</comment>
<dbReference type="GO" id="GO:0019213">
    <property type="term" value="F:deacetylase activity"/>
    <property type="evidence" value="ECO:0007669"/>
    <property type="project" value="InterPro"/>
</dbReference>
<dbReference type="Proteomes" id="UP000199159">
    <property type="component" value="Unassembled WGS sequence"/>
</dbReference>
<dbReference type="RefSeq" id="WP_090852838.1">
    <property type="nucleotide sequence ID" value="NZ_FNJU01000003.1"/>
</dbReference>
<reference evidence="3" key="1">
    <citation type="submission" date="2016-10" db="EMBL/GenBank/DDBJ databases">
        <authorList>
            <person name="Varghese N."/>
            <person name="Submissions S."/>
        </authorList>
    </citation>
    <scope>NUCLEOTIDE SEQUENCE [LARGE SCALE GENOMIC DNA]</scope>
    <source>
        <strain evidence="3">IBRC-M10078</strain>
    </source>
</reference>
<evidence type="ECO:0000313" key="2">
    <source>
        <dbReference type="EMBL" id="SDP54592.1"/>
    </source>
</evidence>
<evidence type="ECO:0000256" key="1">
    <source>
        <dbReference type="ARBA" id="ARBA00001947"/>
    </source>
</evidence>
<dbReference type="Gene3D" id="3.40.50.10320">
    <property type="entry name" value="LmbE-like"/>
    <property type="match status" value="1"/>
</dbReference>
<dbReference type="AlphaFoldDB" id="A0A1H0TKJ6"/>
<dbReference type="GO" id="GO:0071793">
    <property type="term" value="P:bacillithiol biosynthetic process"/>
    <property type="evidence" value="ECO:0007669"/>
    <property type="project" value="InterPro"/>
</dbReference>